<reference evidence="1" key="1">
    <citation type="journal article" date="2015" name="Nature">
        <title>Complex archaea that bridge the gap between prokaryotes and eukaryotes.</title>
        <authorList>
            <person name="Spang A."/>
            <person name="Saw J.H."/>
            <person name="Jorgensen S.L."/>
            <person name="Zaremba-Niedzwiedzka K."/>
            <person name="Martijn J."/>
            <person name="Lind A.E."/>
            <person name="van Eijk R."/>
            <person name="Schleper C."/>
            <person name="Guy L."/>
            <person name="Ettema T.J."/>
        </authorList>
    </citation>
    <scope>NUCLEOTIDE SEQUENCE</scope>
</reference>
<proteinExistence type="predicted"/>
<protein>
    <submittedName>
        <fullName evidence="1">Uncharacterized protein</fullName>
    </submittedName>
</protein>
<accession>A0A0F9JYX7</accession>
<feature type="non-terminal residue" evidence="1">
    <location>
        <position position="1"/>
    </location>
</feature>
<dbReference type="EMBL" id="LAZR01009056">
    <property type="protein sequence ID" value="KKM74948.1"/>
    <property type="molecule type" value="Genomic_DNA"/>
</dbReference>
<gene>
    <name evidence="1" type="ORF">LCGC14_1395100</name>
</gene>
<sequence>EKLRPSHVVTGPDGDHYPFDTEREARNFCWDMNHAYQLGADFKIPPDAGPLELNMGLVRIRFLTTKGDPALYGRALLRTHMFEVQAPGIDPRLVKSVEIPKLHYACAAPLSVKIELHAEADVRGLAYDPDPDLRYVDELPPPPSSEMETVTVSPAEKCPRCEGCGKIASTKVGEPWTEWEQLPPESRAGVKTGLVSALPCPACGGTGKMVQPLKETKD</sequence>
<dbReference type="AlphaFoldDB" id="A0A0F9JYX7"/>
<evidence type="ECO:0000313" key="1">
    <source>
        <dbReference type="EMBL" id="KKM74948.1"/>
    </source>
</evidence>
<name>A0A0F9JYX7_9ZZZZ</name>
<organism evidence="1">
    <name type="scientific">marine sediment metagenome</name>
    <dbReference type="NCBI Taxonomy" id="412755"/>
    <lineage>
        <taxon>unclassified sequences</taxon>
        <taxon>metagenomes</taxon>
        <taxon>ecological metagenomes</taxon>
    </lineage>
</organism>
<comment type="caution">
    <text evidence="1">The sequence shown here is derived from an EMBL/GenBank/DDBJ whole genome shotgun (WGS) entry which is preliminary data.</text>
</comment>